<evidence type="ECO:0000259" key="6">
    <source>
        <dbReference type="Pfam" id="PF00294"/>
    </source>
</evidence>
<dbReference type="OrthoDB" id="9813569at2"/>
<dbReference type="Pfam" id="PF00294">
    <property type="entry name" value="PfkB"/>
    <property type="match status" value="1"/>
</dbReference>
<dbReference type="GO" id="GO:0016301">
    <property type="term" value="F:kinase activity"/>
    <property type="evidence" value="ECO:0007669"/>
    <property type="project" value="UniProtKB-KW"/>
</dbReference>
<dbReference type="AlphaFoldDB" id="A0A4R7Z7M1"/>
<gene>
    <name evidence="7" type="ORF">C8C77_105143</name>
</gene>
<reference evidence="7 8" key="1">
    <citation type="submission" date="2019-03" db="EMBL/GenBank/DDBJ databases">
        <title>Subsurface microbial communities from deep shales in Ohio and West Virginia, USA.</title>
        <authorList>
            <person name="Wrighton K."/>
        </authorList>
    </citation>
    <scope>NUCLEOTIDE SEQUENCE [LARGE SCALE GENOMIC DNA]</scope>
    <source>
        <strain evidence="7 8">MSL9.2</strain>
    </source>
</reference>
<dbReference type="PROSITE" id="PS00584">
    <property type="entry name" value="PFKB_KINASES_2"/>
    <property type="match status" value="1"/>
</dbReference>
<dbReference type="EMBL" id="SODA01000005">
    <property type="protein sequence ID" value="TDW06507.1"/>
    <property type="molecule type" value="Genomic_DNA"/>
</dbReference>
<evidence type="ECO:0000313" key="7">
    <source>
        <dbReference type="EMBL" id="TDW06507.1"/>
    </source>
</evidence>
<keyword evidence="3" id="KW-0547">Nucleotide-binding</keyword>
<evidence type="ECO:0000313" key="8">
    <source>
        <dbReference type="Proteomes" id="UP000294697"/>
    </source>
</evidence>
<feature type="domain" description="Carbohydrate kinase PfkB" evidence="6">
    <location>
        <begin position="2"/>
        <end position="301"/>
    </location>
</feature>
<evidence type="ECO:0000256" key="2">
    <source>
        <dbReference type="ARBA" id="ARBA00022679"/>
    </source>
</evidence>
<accession>A0A4R7Z7M1</accession>
<dbReference type="SUPFAM" id="SSF53613">
    <property type="entry name" value="Ribokinase-like"/>
    <property type="match status" value="1"/>
</dbReference>
<name>A0A4R7Z7M1_9FIRM</name>
<dbReference type="CDD" id="cd01166">
    <property type="entry name" value="KdgK"/>
    <property type="match status" value="1"/>
</dbReference>
<dbReference type="InterPro" id="IPR011611">
    <property type="entry name" value="PfkB_dom"/>
</dbReference>
<comment type="caution">
    <text evidence="7">The sequence shown here is derived from an EMBL/GenBank/DDBJ whole genome shotgun (WGS) entry which is preliminary data.</text>
</comment>
<dbReference type="Gene3D" id="3.40.1190.20">
    <property type="match status" value="1"/>
</dbReference>
<proteinExistence type="inferred from homology"/>
<evidence type="ECO:0000256" key="3">
    <source>
        <dbReference type="ARBA" id="ARBA00022741"/>
    </source>
</evidence>
<dbReference type="InterPro" id="IPR050306">
    <property type="entry name" value="PfkB_Carbo_kinase"/>
</dbReference>
<keyword evidence="5" id="KW-0067">ATP-binding</keyword>
<organism evidence="7 8">
    <name type="scientific">Halanaerobium saccharolyticum</name>
    <dbReference type="NCBI Taxonomy" id="43595"/>
    <lineage>
        <taxon>Bacteria</taxon>
        <taxon>Bacillati</taxon>
        <taxon>Bacillota</taxon>
        <taxon>Clostridia</taxon>
        <taxon>Halanaerobiales</taxon>
        <taxon>Halanaerobiaceae</taxon>
        <taxon>Halanaerobium</taxon>
    </lineage>
</organism>
<evidence type="ECO:0000256" key="1">
    <source>
        <dbReference type="ARBA" id="ARBA00010688"/>
    </source>
</evidence>
<dbReference type="InterPro" id="IPR002173">
    <property type="entry name" value="Carboh/pur_kinase_PfkB_CS"/>
</dbReference>
<dbReference type="PANTHER" id="PTHR43085:SF1">
    <property type="entry name" value="PSEUDOURIDINE KINASE-RELATED"/>
    <property type="match status" value="1"/>
</dbReference>
<dbReference type="RefSeq" id="WP_111570742.1">
    <property type="nucleotide sequence ID" value="NZ_QLME01000001.1"/>
</dbReference>
<comment type="similarity">
    <text evidence="1">Belongs to the carbohydrate kinase PfkB family.</text>
</comment>
<dbReference type="Proteomes" id="UP000294697">
    <property type="component" value="Unassembled WGS sequence"/>
</dbReference>
<protein>
    <submittedName>
        <fullName evidence="7">5-dehydro-2-deoxygluconokinase</fullName>
    </submittedName>
</protein>
<dbReference type="PANTHER" id="PTHR43085">
    <property type="entry name" value="HEXOKINASE FAMILY MEMBER"/>
    <property type="match status" value="1"/>
</dbReference>
<sequence>MLDVITMGETMVAITSDSMHSFKYASQFTKHIAGAESNFAIGVQRLGLKSGWISKLGKDPMGDYLEFFIRGEGVDVSQVKRDKKSNTGLMIKDIINSQTANVYYYRKNSAASKLSPEDINEEYVKQAKFIHLSGITLALSENSRKALLKMISIAKENTIKVSFDPNLRYKLWSDKAKMKKETLEIIEKSDIILPGIEEGKSLLNISPPEEIIKEFYKIMKGLVVLKLGKEGALYYQGDEIVHIPAYKVENVIDPVGAGDAFAAGLISGLIKNMTIKEAVKLANLVGAFCVTVKGDIEGLPTWEQIEISQGRREEFQR</sequence>
<keyword evidence="4 7" id="KW-0418">Kinase</keyword>
<keyword evidence="2" id="KW-0808">Transferase</keyword>
<evidence type="ECO:0000256" key="4">
    <source>
        <dbReference type="ARBA" id="ARBA00022777"/>
    </source>
</evidence>
<dbReference type="GO" id="GO:0005524">
    <property type="term" value="F:ATP binding"/>
    <property type="evidence" value="ECO:0007669"/>
    <property type="project" value="UniProtKB-KW"/>
</dbReference>
<dbReference type="InterPro" id="IPR029056">
    <property type="entry name" value="Ribokinase-like"/>
</dbReference>
<evidence type="ECO:0000256" key="5">
    <source>
        <dbReference type="ARBA" id="ARBA00022840"/>
    </source>
</evidence>